<accession>A0A1V0SHG7</accession>
<dbReference type="EMBL" id="KY684108">
    <property type="protein sequence ID" value="ARF11157.1"/>
    <property type="molecule type" value="Genomic_DNA"/>
</dbReference>
<organism evidence="1">
    <name type="scientific">Klosneuvirus KNV1</name>
    <dbReference type="NCBI Taxonomy" id="1977640"/>
    <lineage>
        <taxon>Viruses</taxon>
        <taxon>Varidnaviria</taxon>
        <taxon>Bamfordvirae</taxon>
        <taxon>Nucleocytoviricota</taxon>
        <taxon>Megaviricetes</taxon>
        <taxon>Imitervirales</taxon>
        <taxon>Mimiviridae</taxon>
        <taxon>Klosneuvirinae</taxon>
        <taxon>Klosneuvirus</taxon>
    </lineage>
</organism>
<gene>
    <name evidence="1" type="ORF">Klosneuvirus_1_14</name>
</gene>
<reference evidence="1" key="1">
    <citation type="journal article" date="2017" name="Science">
        <title>Giant viruses with an expanded complement of translation system components.</title>
        <authorList>
            <person name="Schulz F."/>
            <person name="Yutin N."/>
            <person name="Ivanova N.N."/>
            <person name="Ortega D.R."/>
            <person name="Lee T.K."/>
            <person name="Vierheilig J."/>
            <person name="Daims H."/>
            <person name="Horn M."/>
            <person name="Wagner M."/>
            <person name="Jensen G.J."/>
            <person name="Kyrpides N.C."/>
            <person name="Koonin E.V."/>
            <person name="Woyke T."/>
        </authorList>
    </citation>
    <scope>NUCLEOTIDE SEQUENCE</scope>
    <source>
        <strain evidence="1">KNV1</strain>
    </source>
</reference>
<proteinExistence type="predicted"/>
<name>A0A1V0SHG7_9VIRU</name>
<evidence type="ECO:0000313" key="1">
    <source>
        <dbReference type="EMBL" id="ARF11157.1"/>
    </source>
</evidence>
<protein>
    <submittedName>
        <fullName evidence="1">Uncharacterized protein</fullName>
    </submittedName>
</protein>
<sequence>MTWSRWVRSCHNEGFDPKEEVVKKPTIPDKNDAFVDAKTGAVMDGPGFEKGPVEGITQDSLANIPSNYYFLDDGADGEMSIQHNLCSKSCCSSQWPKVK</sequence>